<feature type="transmembrane region" description="Helical" evidence="10">
    <location>
        <begin position="233"/>
        <end position="254"/>
    </location>
</feature>
<dbReference type="EMBL" id="SPOF01000036">
    <property type="protein sequence ID" value="TIB09877.1"/>
    <property type="molecule type" value="Genomic_DNA"/>
</dbReference>
<dbReference type="PANTHER" id="PTHR47549">
    <property type="entry name" value="GOLGI APPARATUS MEMBRANE PROTEIN TVP38-RELATED"/>
    <property type="match status" value="1"/>
</dbReference>
<evidence type="ECO:0000256" key="9">
    <source>
        <dbReference type="ARBA" id="ARBA00023136"/>
    </source>
</evidence>
<keyword evidence="8" id="KW-0333">Golgi apparatus</keyword>
<evidence type="ECO:0000256" key="5">
    <source>
        <dbReference type="ARBA" id="ARBA00020673"/>
    </source>
</evidence>
<evidence type="ECO:0000256" key="10">
    <source>
        <dbReference type="SAM" id="Phobius"/>
    </source>
</evidence>
<feature type="domain" description="VTT" evidence="11">
    <location>
        <begin position="95"/>
        <end position="215"/>
    </location>
</feature>
<comment type="caution">
    <text evidence="12">The sequence shown here is derived from an EMBL/GenBank/DDBJ whole genome shotgun (WGS) entry which is preliminary data.</text>
</comment>
<reference evidence="12 13" key="1">
    <citation type="submission" date="2019-03" db="EMBL/GenBank/DDBJ databases">
        <title>Sequencing 23 genomes of Wallemia ichthyophaga.</title>
        <authorList>
            <person name="Gostincar C."/>
        </authorList>
    </citation>
    <scope>NUCLEOTIDE SEQUENCE [LARGE SCALE GENOMIC DNA]</scope>
    <source>
        <strain evidence="12 13">EXF-8621</strain>
    </source>
</reference>
<evidence type="ECO:0000313" key="13">
    <source>
        <dbReference type="Proteomes" id="UP000306954"/>
    </source>
</evidence>
<comment type="similarity">
    <text evidence="3">Belongs to the TVP38/TMEM64 family.</text>
</comment>
<proteinExistence type="inferred from homology"/>
<dbReference type="GO" id="GO:0000139">
    <property type="term" value="C:Golgi membrane"/>
    <property type="evidence" value="ECO:0007669"/>
    <property type="project" value="UniProtKB-SubCell"/>
</dbReference>
<evidence type="ECO:0000313" key="12">
    <source>
        <dbReference type="EMBL" id="TIB09877.1"/>
    </source>
</evidence>
<accession>A0A4T0K4R1</accession>
<dbReference type="PANTHER" id="PTHR47549:SF1">
    <property type="entry name" value="GOLGI APPARATUS MEMBRANE PROTEIN TVP38"/>
    <property type="match status" value="1"/>
</dbReference>
<sequence length="281" mass="31297">MTSLNLPHKYAYLRRLLDRAIKYYRDLSTSSKLLLCFAIGVHQLFALVVWYYGPKEIFGYIANTALSLQQLSFGWLILVISLVIASFPPMIGYGMLISVCGFVYGFPLGILPAGIGSLSGASSVFLISRQLQKTRLFGSKLRALSVSTKFQAISTAITDRGIGLVVLLRLCPIPPWVYSNLGFSLLPPDKLTFTQFFFATILSTPRLFLHVFIGSRVFALSDPNNQLDSTTKILDITGIVAGMVLSTLLGWYVYRVTMHKISQSVDEEYNIDNESLLSELR</sequence>
<dbReference type="OrthoDB" id="166803at2759"/>
<dbReference type="GO" id="GO:0016192">
    <property type="term" value="P:vesicle-mediated transport"/>
    <property type="evidence" value="ECO:0007669"/>
    <property type="project" value="TreeGrafter"/>
</dbReference>
<comment type="subcellular location">
    <subcellularLocation>
        <location evidence="2">Golgi apparatus membrane</location>
        <topology evidence="2">Multi-pass membrane protein</topology>
    </subcellularLocation>
</comment>
<dbReference type="InterPro" id="IPR051076">
    <property type="entry name" value="Golgi_membrane_TVP38/TMEM64"/>
</dbReference>
<dbReference type="Pfam" id="PF09335">
    <property type="entry name" value="VTT_dom"/>
    <property type="match status" value="1"/>
</dbReference>
<dbReference type="InterPro" id="IPR032816">
    <property type="entry name" value="VTT_dom"/>
</dbReference>
<feature type="transmembrane region" description="Helical" evidence="10">
    <location>
        <begin position="32"/>
        <end position="52"/>
    </location>
</feature>
<gene>
    <name evidence="12" type="ORF">E3P90_03085</name>
</gene>
<dbReference type="AlphaFoldDB" id="A0A4T0K4R1"/>
<keyword evidence="7 10" id="KW-1133">Transmembrane helix</keyword>
<evidence type="ECO:0000259" key="11">
    <source>
        <dbReference type="Pfam" id="PF09335"/>
    </source>
</evidence>
<evidence type="ECO:0000256" key="1">
    <source>
        <dbReference type="ARBA" id="ARBA00002978"/>
    </source>
</evidence>
<evidence type="ECO:0000256" key="4">
    <source>
        <dbReference type="ARBA" id="ARBA00013533"/>
    </source>
</evidence>
<evidence type="ECO:0000256" key="3">
    <source>
        <dbReference type="ARBA" id="ARBA00008640"/>
    </source>
</evidence>
<dbReference type="GO" id="GO:0000022">
    <property type="term" value="P:mitotic spindle elongation"/>
    <property type="evidence" value="ECO:0007669"/>
    <property type="project" value="TreeGrafter"/>
</dbReference>
<evidence type="ECO:0000256" key="6">
    <source>
        <dbReference type="ARBA" id="ARBA00022692"/>
    </source>
</evidence>
<keyword evidence="6 10" id="KW-0812">Transmembrane</keyword>
<organism evidence="12 13">
    <name type="scientific">Wallemia ichthyophaga</name>
    <dbReference type="NCBI Taxonomy" id="245174"/>
    <lineage>
        <taxon>Eukaryota</taxon>
        <taxon>Fungi</taxon>
        <taxon>Dikarya</taxon>
        <taxon>Basidiomycota</taxon>
        <taxon>Wallemiomycotina</taxon>
        <taxon>Wallemiomycetes</taxon>
        <taxon>Wallemiales</taxon>
        <taxon>Wallemiaceae</taxon>
        <taxon>Wallemia</taxon>
    </lineage>
</organism>
<evidence type="ECO:0000256" key="2">
    <source>
        <dbReference type="ARBA" id="ARBA00004653"/>
    </source>
</evidence>
<feature type="transmembrane region" description="Helical" evidence="10">
    <location>
        <begin position="193"/>
        <end position="213"/>
    </location>
</feature>
<comment type="function">
    <text evidence="1">Golgi membrane protein involved in vesicular trafficking and spindle migration.</text>
</comment>
<evidence type="ECO:0000256" key="7">
    <source>
        <dbReference type="ARBA" id="ARBA00022989"/>
    </source>
</evidence>
<dbReference type="Proteomes" id="UP000306954">
    <property type="component" value="Unassembled WGS sequence"/>
</dbReference>
<protein>
    <recommendedName>
        <fullName evidence="4">Golgi apparatus membrane protein TVP38</fullName>
    </recommendedName>
    <alternativeName>
        <fullName evidence="5">Golgi apparatus membrane protein tvp38</fullName>
    </alternativeName>
</protein>
<feature type="transmembrane region" description="Helical" evidence="10">
    <location>
        <begin position="102"/>
        <end position="127"/>
    </location>
</feature>
<dbReference type="OMA" id="KWQALET"/>
<name>A0A4T0K4R1_WALIC</name>
<keyword evidence="9 10" id="KW-0472">Membrane</keyword>
<evidence type="ECO:0000256" key="8">
    <source>
        <dbReference type="ARBA" id="ARBA00023034"/>
    </source>
</evidence>
<feature type="transmembrane region" description="Helical" evidence="10">
    <location>
        <begin position="73"/>
        <end position="96"/>
    </location>
</feature>